<organism evidence="2 3">
    <name type="scientific">Cellulophaga fucicola</name>
    <dbReference type="NCBI Taxonomy" id="76595"/>
    <lineage>
        <taxon>Bacteria</taxon>
        <taxon>Pseudomonadati</taxon>
        <taxon>Bacteroidota</taxon>
        <taxon>Flavobacteriia</taxon>
        <taxon>Flavobacteriales</taxon>
        <taxon>Flavobacteriaceae</taxon>
        <taxon>Cellulophaga</taxon>
    </lineage>
</organism>
<protein>
    <submittedName>
        <fullName evidence="2">Uncharacterized protein</fullName>
    </submittedName>
</protein>
<proteinExistence type="predicted"/>
<dbReference type="RefSeq" id="WP_072302099.1">
    <property type="nucleotide sequence ID" value="NZ_FPIY01000001.1"/>
</dbReference>
<feature type="transmembrane region" description="Helical" evidence="1">
    <location>
        <begin position="71"/>
        <end position="92"/>
    </location>
</feature>
<keyword evidence="3" id="KW-1185">Reference proteome</keyword>
<evidence type="ECO:0000256" key="1">
    <source>
        <dbReference type="SAM" id="Phobius"/>
    </source>
</evidence>
<feature type="transmembrane region" description="Helical" evidence="1">
    <location>
        <begin position="128"/>
        <end position="148"/>
    </location>
</feature>
<feature type="transmembrane region" description="Helical" evidence="1">
    <location>
        <begin position="160"/>
        <end position="180"/>
    </location>
</feature>
<dbReference type="EMBL" id="FPIY01000001">
    <property type="protein sequence ID" value="SFW19548.1"/>
    <property type="molecule type" value="Genomic_DNA"/>
</dbReference>
<accession>A0A1K1M8T2</accession>
<keyword evidence="1" id="KW-1133">Transmembrane helix</keyword>
<reference evidence="3" key="1">
    <citation type="submission" date="2016-11" db="EMBL/GenBank/DDBJ databases">
        <authorList>
            <person name="Varghese N."/>
            <person name="Submissions S."/>
        </authorList>
    </citation>
    <scope>NUCLEOTIDE SEQUENCE [LARGE SCALE GENOMIC DNA]</scope>
    <source>
        <strain evidence="3">DSM 24786</strain>
    </source>
</reference>
<evidence type="ECO:0000313" key="3">
    <source>
        <dbReference type="Proteomes" id="UP000183257"/>
    </source>
</evidence>
<dbReference type="OrthoDB" id="1160385at2"/>
<gene>
    <name evidence="2" type="ORF">SAMN05660313_00423</name>
</gene>
<dbReference type="Proteomes" id="UP000183257">
    <property type="component" value="Unassembled WGS sequence"/>
</dbReference>
<name>A0A1K1M8T2_9FLAO</name>
<keyword evidence="1" id="KW-0812">Transmembrane</keyword>
<sequence>MDIEEMQAIWSQIGQDLEKQKKITNTLVMKMTQERYANKFSKLATYETLGAFICFITALVILLNFNKLDTWYLVLCGALLTGYFITLPALVLKSLYTIKAIKIDVTSYAVTVKKYVKAKNKLMLVQQLGVYLNFVALLLVIPVFSKLFKNKDVFVTPNTIWYWLLPVLVILMVLVSRWGYNCYKKITNSAENLLKELEDIEV</sequence>
<feature type="transmembrane region" description="Helical" evidence="1">
    <location>
        <begin position="43"/>
        <end position="65"/>
    </location>
</feature>
<dbReference type="STRING" id="76595.SAMN05660313_00423"/>
<dbReference type="AlphaFoldDB" id="A0A1K1M8T2"/>
<evidence type="ECO:0000313" key="2">
    <source>
        <dbReference type="EMBL" id="SFW19548.1"/>
    </source>
</evidence>
<keyword evidence="1" id="KW-0472">Membrane</keyword>